<accession>A0AAJ1WWJ8</accession>
<protein>
    <submittedName>
        <fullName evidence="1">Uncharacterized protein</fullName>
    </submittedName>
</protein>
<dbReference type="AlphaFoldDB" id="A0AAJ1WWJ8"/>
<dbReference type="RefSeq" id="WP_230366114.1">
    <property type="nucleotide sequence ID" value="NZ_JAJALK010000004.1"/>
</dbReference>
<dbReference type="Proteomes" id="UP001223420">
    <property type="component" value="Unassembled WGS sequence"/>
</dbReference>
<organism evidence="1 2">
    <name type="scientific">Methylobacterium brachiatum</name>
    <dbReference type="NCBI Taxonomy" id="269660"/>
    <lineage>
        <taxon>Bacteria</taxon>
        <taxon>Pseudomonadati</taxon>
        <taxon>Pseudomonadota</taxon>
        <taxon>Alphaproteobacteria</taxon>
        <taxon>Hyphomicrobiales</taxon>
        <taxon>Methylobacteriaceae</taxon>
        <taxon>Methylobacterium</taxon>
    </lineage>
</organism>
<name>A0AAJ1WWJ8_9HYPH</name>
<evidence type="ECO:0000313" key="1">
    <source>
        <dbReference type="EMBL" id="MDQ0543300.1"/>
    </source>
</evidence>
<evidence type="ECO:0000313" key="2">
    <source>
        <dbReference type="Proteomes" id="UP001223420"/>
    </source>
</evidence>
<gene>
    <name evidence="1" type="ORF">QO001_002226</name>
</gene>
<proteinExistence type="predicted"/>
<comment type="caution">
    <text evidence="1">The sequence shown here is derived from an EMBL/GenBank/DDBJ whole genome shotgun (WGS) entry which is preliminary data.</text>
</comment>
<dbReference type="EMBL" id="JAUSWL010000003">
    <property type="protein sequence ID" value="MDQ0543300.1"/>
    <property type="molecule type" value="Genomic_DNA"/>
</dbReference>
<sequence>MTARVELTGAGLVQRDAAGRTLLTVTMAEGPGIGEATLLILVAGARSIELALDLDALQHLREVAHATHANVAFAAALEGESPCVPRRDPLPSFAREGC</sequence>
<reference evidence="1" key="1">
    <citation type="submission" date="2023-07" db="EMBL/GenBank/DDBJ databases">
        <title>Genomic Encyclopedia of Type Strains, Phase IV (KMG-IV): sequencing the most valuable type-strain genomes for metagenomic binning, comparative biology and taxonomic classification.</title>
        <authorList>
            <person name="Goeker M."/>
        </authorList>
    </citation>
    <scope>NUCLEOTIDE SEQUENCE</scope>
    <source>
        <strain evidence="1">DSM 19569</strain>
    </source>
</reference>